<dbReference type="GO" id="GO:0005524">
    <property type="term" value="F:ATP binding"/>
    <property type="evidence" value="ECO:0007669"/>
    <property type="project" value="UniProtKB-KW"/>
</dbReference>
<dbReference type="GO" id="GO:0006429">
    <property type="term" value="P:leucyl-tRNA aminoacylation"/>
    <property type="evidence" value="ECO:0007669"/>
    <property type="project" value="InterPro"/>
</dbReference>
<comment type="similarity">
    <text evidence="1 9">Belongs to the class-I aminoacyl-tRNA synthetase family.</text>
</comment>
<evidence type="ECO:0000259" key="14">
    <source>
        <dbReference type="Pfam" id="PF24810"/>
    </source>
</evidence>
<dbReference type="EC" id="6.1.1.4" evidence="2"/>
<evidence type="ECO:0000256" key="11">
    <source>
        <dbReference type="SAM" id="MobiDB-lite"/>
    </source>
</evidence>
<dbReference type="Gene3D" id="3.40.50.620">
    <property type="entry name" value="HUPs"/>
    <property type="match status" value="1"/>
</dbReference>
<feature type="domain" description="Methionyl/Valyl/Leucyl/Isoleucyl-tRNA synthetase anticodon-binding" evidence="13">
    <location>
        <begin position="845"/>
        <end position="976"/>
    </location>
</feature>
<dbReference type="Pfam" id="PF00133">
    <property type="entry name" value="tRNA-synt_1"/>
    <property type="match status" value="2"/>
</dbReference>
<dbReference type="InterPro" id="IPR014729">
    <property type="entry name" value="Rossmann-like_a/b/a_fold"/>
</dbReference>
<dbReference type="InterPro" id="IPR001412">
    <property type="entry name" value="aa-tRNA-synth_I_CS"/>
</dbReference>
<protein>
    <recommendedName>
        <fullName evidence="2">leucine--tRNA ligase</fullName>
        <ecNumber evidence="2">6.1.1.4</ecNumber>
    </recommendedName>
    <alternativeName>
        <fullName evidence="8">Leucyl-tRNA synthetase</fullName>
    </alternativeName>
</protein>
<feature type="compositionally biased region" description="Basic and acidic residues" evidence="11">
    <location>
        <begin position="38"/>
        <end position="58"/>
    </location>
</feature>
<evidence type="ECO:0000313" key="15">
    <source>
        <dbReference type="EMBL" id="CBJ31409.1"/>
    </source>
</evidence>
<dbReference type="PANTHER" id="PTHR45794">
    <property type="entry name" value="LEUCYL-TRNA SYNTHETASE"/>
    <property type="match status" value="1"/>
</dbReference>
<keyword evidence="5 9" id="KW-0067">ATP-binding</keyword>
<feature type="domain" description="Aminoacyl-tRNA synthetase class Ia" evidence="12">
    <location>
        <begin position="223"/>
        <end position="802"/>
    </location>
</feature>
<dbReference type="InterPro" id="IPR013155">
    <property type="entry name" value="M/V/L/I-tRNA-synth_anticd-bd"/>
</dbReference>
<evidence type="ECO:0000256" key="7">
    <source>
        <dbReference type="ARBA" id="ARBA00023146"/>
    </source>
</evidence>
<evidence type="ECO:0000256" key="10">
    <source>
        <dbReference type="SAM" id="Coils"/>
    </source>
</evidence>
<dbReference type="FunFam" id="3.90.740.10:FF:000001">
    <property type="entry name" value="Leucine--tRNA ligase, cytoplasmic"/>
    <property type="match status" value="1"/>
</dbReference>
<feature type="domain" description="Leucine--tRNA ligase RagD-binding" evidence="14">
    <location>
        <begin position="983"/>
        <end position="1058"/>
    </location>
</feature>
<keyword evidence="6 9" id="KW-0648">Protein biosynthesis</keyword>
<feature type="region of interest" description="Disordered" evidence="11">
    <location>
        <begin position="1"/>
        <end position="58"/>
    </location>
</feature>
<evidence type="ECO:0000259" key="13">
    <source>
        <dbReference type="Pfam" id="PF08264"/>
    </source>
</evidence>
<evidence type="ECO:0000256" key="8">
    <source>
        <dbReference type="ARBA" id="ARBA00030520"/>
    </source>
</evidence>
<reference evidence="15 16" key="1">
    <citation type="journal article" date="2010" name="Nature">
        <title>The Ectocarpus genome and the independent evolution of multicellularity in brown algae.</title>
        <authorList>
            <person name="Cock J.M."/>
            <person name="Sterck L."/>
            <person name="Rouze P."/>
            <person name="Scornet D."/>
            <person name="Allen A.E."/>
            <person name="Amoutzias G."/>
            <person name="Anthouard V."/>
            <person name="Artiguenave F."/>
            <person name="Aury J.M."/>
            <person name="Badger J.H."/>
            <person name="Beszteri B."/>
            <person name="Billiau K."/>
            <person name="Bonnet E."/>
            <person name="Bothwell J.H."/>
            <person name="Bowler C."/>
            <person name="Boyen C."/>
            <person name="Brownlee C."/>
            <person name="Carrano C.J."/>
            <person name="Charrier B."/>
            <person name="Cho G.Y."/>
            <person name="Coelho S.M."/>
            <person name="Collen J."/>
            <person name="Corre E."/>
            <person name="Da Silva C."/>
            <person name="Delage L."/>
            <person name="Delaroque N."/>
            <person name="Dittami S.M."/>
            <person name="Doulbeau S."/>
            <person name="Elias M."/>
            <person name="Farnham G."/>
            <person name="Gachon C.M."/>
            <person name="Gschloessl B."/>
            <person name="Heesch S."/>
            <person name="Jabbari K."/>
            <person name="Jubin C."/>
            <person name="Kawai H."/>
            <person name="Kimura K."/>
            <person name="Kloareg B."/>
            <person name="Kupper F.C."/>
            <person name="Lang D."/>
            <person name="Le Bail A."/>
            <person name="Leblanc C."/>
            <person name="Lerouge P."/>
            <person name="Lohr M."/>
            <person name="Lopez P.J."/>
            <person name="Martens C."/>
            <person name="Maumus F."/>
            <person name="Michel G."/>
            <person name="Miranda-Saavedra D."/>
            <person name="Morales J."/>
            <person name="Moreau H."/>
            <person name="Motomura T."/>
            <person name="Nagasato C."/>
            <person name="Napoli C.A."/>
            <person name="Nelson D.R."/>
            <person name="Nyvall-Collen P."/>
            <person name="Peters A.F."/>
            <person name="Pommier C."/>
            <person name="Potin P."/>
            <person name="Poulain J."/>
            <person name="Quesneville H."/>
            <person name="Read B."/>
            <person name="Rensing S.A."/>
            <person name="Ritter A."/>
            <person name="Rousvoal S."/>
            <person name="Samanta M."/>
            <person name="Samson G."/>
            <person name="Schroeder D.C."/>
            <person name="Segurens B."/>
            <person name="Strittmatter M."/>
            <person name="Tonon T."/>
            <person name="Tregear J.W."/>
            <person name="Valentin K."/>
            <person name="von Dassow P."/>
            <person name="Yamagishi T."/>
            <person name="Van de Peer Y."/>
            <person name="Wincker P."/>
        </authorList>
    </citation>
    <scope>NUCLEOTIDE SEQUENCE [LARGE SCALE GENOMIC DNA]</scope>
    <source>
        <strain evidence="16">Ec32 / CCAP1310/4</strain>
    </source>
</reference>
<keyword evidence="16" id="KW-1185">Reference proteome</keyword>
<keyword evidence="3 9" id="KW-0436">Ligase</keyword>
<feature type="domain" description="Aminoacyl-tRNA synthetase class Ia" evidence="12">
    <location>
        <begin position="59"/>
        <end position="141"/>
    </location>
</feature>
<dbReference type="Pfam" id="PF08264">
    <property type="entry name" value="Anticodon_1"/>
    <property type="match status" value="1"/>
</dbReference>
<dbReference type="OrthoDB" id="10249672at2759"/>
<organism evidence="15 16">
    <name type="scientific">Ectocarpus siliculosus</name>
    <name type="common">Brown alga</name>
    <name type="synonym">Conferva siliculosa</name>
    <dbReference type="NCBI Taxonomy" id="2880"/>
    <lineage>
        <taxon>Eukaryota</taxon>
        <taxon>Sar</taxon>
        <taxon>Stramenopiles</taxon>
        <taxon>Ochrophyta</taxon>
        <taxon>PX clade</taxon>
        <taxon>Phaeophyceae</taxon>
        <taxon>Ectocarpales</taxon>
        <taxon>Ectocarpaceae</taxon>
        <taxon>Ectocarpus</taxon>
    </lineage>
</organism>
<dbReference type="SUPFAM" id="SSF50677">
    <property type="entry name" value="ValRS/IleRS/LeuRS editing domain"/>
    <property type="match status" value="1"/>
</dbReference>
<evidence type="ECO:0000313" key="16">
    <source>
        <dbReference type="Proteomes" id="UP000002630"/>
    </source>
</evidence>
<dbReference type="InterPro" id="IPR002300">
    <property type="entry name" value="aa-tRNA-synth_Ia"/>
</dbReference>
<feature type="compositionally biased region" description="Low complexity" evidence="11">
    <location>
        <begin position="1"/>
        <end position="17"/>
    </location>
</feature>
<dbReference type="InterPro" id="IPR055416">
    <property type="entry name" value="RBD_LARS1"/>
</dbReference>
<feature type="compositionally biased region" description="Low complexity" evidence="11">
    <location>
        <begin position="27"/>
        <end position="37"/>
    </location>
</feature>
<dbReference type="InterPro" id="IPR009008">
    <property type="entry name" value="Val/Leu/Ile-tRNA-synth_edit"/>
</dbReference>
<dbReference type="InterPro" id="IPR009080">
    <property type="entry name" value="tRNAsynth_Ia_anticodon-bd"/>
</dbReference>
<dbReference type="NCBIfam" id="TIGR00395">
    <property type="entry name" value="leuS_arch"/>
    <property type="match status" value="1"/>
</dbReference>
<evidence type="ECO:0000256" key="4">
    <source>
        <dbReference type="ARBA" id="ARBA00022741"/>
    </source>
</evidence>
<evidence type="ECO:0000256" key="5">
    <source>
        <dbReference type="ARBA" id="ARBA00022840"/>
    </source>
</evidence>
<evidence type="ECO:0000256" key="9">
    <source>
        <dbReference type="RuleBase" id="RU363035"/>
    </source>
</evidence>
<dbReference type="InterPro" id="IPR004493">
    <property type="entry name" value="Leu-tRNA-synth_Ia_arc/euk"/>
</dbReference>
<evidence type="ECO:0000256" key="6">
    <source>
        <dbReference type="ARBA" id="ARBA00022917"/>
    </source>
</evidence>
<dbReference type="Gene3D" id="1.10.730.10">
    <property type="entry name" value="Isoleucyl-tRNA Synthetase, Domain 1"/>
    <property type="match status" value="1"/>
</dbReference>
<dbReference type="GO" id="GO:0002161">
    <property type="term" value="F:aminoacyl-tRNA deacylase activity"/>
    <property type="evidence" value="ECO:0007669"/>
    <property type="project" value="InterPro"/>
</dbReference>
<keyword evidence="10" id="KW-0175">Coiled coil</keyword>
<evidence type="ECO:0000256" key="2">
    <source>
        <dbReference type="ARBA" id="ARBA00013164"/>
    </source>
</evidence>
<dbReference type="Pfam" id="PF24810">
    <property type="entry name" value="RBD_LARS1"/>
    <property type="match status" value="1"/>
</dbReference>
<dbReference type="InParanoid" id="D7FTL8"/>
<gene>
    <name evidence="15" type="primary">LEURS</name>
    <name evidence="15" type="ORF">Esi_0252_0016</name>
</gene>
<name>D7FTL8_ECTSI</name>
<evidence type="ECO:0000256" key="3">
    <source>
        <dbReference type="ARBA" id="ARBA00022598"/>
    </source>
</evidence>
<dbReference type="AlphaFoldDB" id="D7FTL8"/>
<keyword evidence="7 9" id="KW-0030">Aminoacyl-tRNA synthetase</keyword>
<dbReference type="EMBL" id="FN648434">
    <property type="protein sequence ID" value="CBJ31409.1"/>
    <property type="molecule type" value="Genomic_DNA"/>
</dbReference>
<dbReference type="EMBL" id="FN649741">
    <property type="protein sequence ID" value="CBJ31409.1"/>
    <property type="molecule type" value="Genomic_DNA"/>
</dbReference>
<proteinExistence type="inferred from homology"/>
<dbReference type="SUPFAM" id="SSF52374">
    <property type="entry name" value="Nucleotidylyl transferase"/>
    <property type="match status" value="1"/>
</dbReference>
<evidence type="ECO:0000256" key="1">
    <source>
        <dbReference type="ARBA" id="ARBA00005594"/>
    </source>
</evidence>
<dbReference type="FunCoup" id="D7FTL8">
    <property type="interactions" value="581"/>
</dbReference>
<dbReference type="PANTHER" id="PTHR45794:SF1">
    <property type="entry name" value="LEUCINE--TRNA LIGASE, CYTOPLASMIC"/>
    <property type="match status" value="1"/>
</dbReference>
<dbReference type="STRING" id="2880.D7FTL8"/>
<dbReference type="GO" id="GO:0004823">
    <property type="term" value="F:leucine-tRNA ligase activity"/>
    <property type="evidence" value="ECO:0007669"/>
    <property type="project" value="UniProtKB-EC"/>
</dbReference>
<evidence type="ECO:0000259" key="12">
    <source>
        <dbReference type="Pfam" id="PF00133"/>
    </source>
</evidence>
<dbReference type="PROSITE" id="PS00178">
    <property type="entry name" value="AA_TRNA_LIGASE_I"/>
    <property type="match status" value="1"/>
</dbReference>
<accession>D7FTL8</accession>
<sequence>MSEAAAPAAKAAAAATGKKGGGGKQKGGVPAAAQAPVAKEEPKSFARRDRLAAMEGPAQERWRSDKIFEAKAEFNEDGSPKDKFMVTFPYPYMNGRLHLGHAYSMTKCEFAVQYQRLKGKNALFPFGFHCTGMPIQAAANKLKTEIETFGCPPNFQVAAEEKRKAAEEEAAKADDKEVAVEKKGKGGKTKLIAKTGGAEVRQWDIMKMMVPEDEIRNFTDPLKWLEYFPPRGRDDMIKFGTAVDWRRSFVTTSVNPYYDSFIRWQFNTLKADDKVKFGKRANVYCVLDGQVCADHDRASGEGVGPQEYTLIKLRVLELKGKLAALEGRDVFLAPATLRPETMYGQTNCFVLPEGDYGAYEMKDGSVLVVSARSARGMAHQDLTKDWGVAVCLLDGIKGNDLMGLPLRAPNATYDTVYVLPLLTISMGKGTGVVTSVPSDAPDDYAALLELKDKPAFRAKFGLEDHMVMPFEVVPIIEIPGYGSTSAKLMCEKLKIKSCKEADKLKKAKEEVYLKGFYEGVMLMGPCAGEKVCDAKAKIRKELMDRGDAMPFFEPESLVMSRSGEECIVALNDQWYLPYGDEEWAGRVSEHVNSENFKAYSQASLTKFNFTLGWLKEWACTRLFGLGTRLPWDESWVIESLSDSTIYMAYYTVAHLLQGEDNLDGSSPGPSGVEASAMGDREWDYVFLQGAYPEGSGVPEAKLAEMRTEFEYWYPMDLRCSAKDLVPNHLTMALYNHASIWKDRPELWPRGYFTNGHVQVDAMKMSKSKGNFLMMDDCVKRFGADATRFALADAGDSLEDANFAVDSANKAILALTGEEEWMSLVLEEAAQGKLRETPEEEYVFMDRAFRNEMDALINKTDDAYGRMMWREGLHSGFFAMQLLRDFYRDWCLKTSTLMHKTLILRFMEVQILLLAPMCPHYAEHFWGLLGHGESGSVLKASWPQTGEVDGWMSRSFQFLSKTLKAFRLTAQKSKGAPKSAHVYVASAYPQWKQDTLTHLRSCLEANGGEAFAPDVMKGLKAFSTKSGFDKKQSQAVMQFAAFVKAEFEEAGPQALEATLPFDQTAILEENMAYIRDSLALENVQVFDAAGEEGDARRKASAEPGRPTLFLF</sequence>
<keyword evidence="4 9" id="KW-0547">Nucleotide-binding</keyword>
<dbReference type="SUPFAM" id="SSF47323">
    <property type="entry name" value="Anticodon-binding domain of a subclass of class I aminoacyl-tRNA synthetases"/>
    <property type="match status" value="1"/>
</dbReference>
<dbReference type="Gene3D" id="3.90.740.10">
    <property type="entry name" value="Valyl/Leucyl/Isoleucyl-tRNA synthetase, editing domain"/>
    <property type="match status" value="1"/>
</dbReference>
<dbReference type="eggNOG" id="KOG0437">
    <property type="taxonomic scope" value="Eukaryota"/>
</dbReference>
<feature type="coiled-coil region" evidence="10">
    <location>
        <begin position="156"/>
        <end position="183"/>
    </location>
</feature>
<dbReference type="Proteomes" id="UP000002630">
    <property type="component" value="Linkage Group LG16"/>
</dbReference>